<dbReference type="GO" id="GO:0015293">
    <property type="term" value="F:symporter activity"/>
    <property type="evidence" value="ECO:0007669"/>
    <property type="project" value="UniProtKB-UniRule"/>
</dbReference>
<feature type="transmembrane region" description="Helical" evidence="13">
    <location>
        <begin position="371"/>
        <end position="391"/>
    </location>
</feature>
<dbReference type="InterPro" id="IPR023051">
    <property type="entry name" value="Kup"/>
</dbReference>
<evidence type="ECO:0000256" key="14">
    <source>
        <dbReference type="SAM" id="MobiDB-lite"/>
    </source>
</evidence>
<feature type="region of interest" description="Disordered" evidence="14">
    <location>
        <begin position="1"/>
        <end position="27"/>
    </location>
</feature>
<evidence type="ECO:0000256" key="11">
    <source>
        <dbReference type="ARBA" id="ARBA00023065"/>
    </source>
</evidence>
<evidence type="ECO:0000256" key="8">
    <source>
        <dbReference type="ARBA" id="ARBA00022847"/>
    </source>
</evidence>
<dbReference type="GO" id="GO:0015079">
    <property type="term" value="F:potassium ion transmembrane transporter activity"/>
    <property type="evidence" value="ECO:0007669"/>
    <property type="project" value="UniProtKB-UniRule"/>
</dbReference>
<comment type="function">
    <text evidence="13">Transport of potassium into the cell. Likely operates as a K(+):H(+) symporter.</text>
</comment>
<dbReference type="PANTHER" id="PTHR30540">
    <property type="entry name" value="OSMOTIC STRESS POTASSIUM TRANSPORTER"/>
    <property type="match status" value="1"/>
</dbReference>
<comment type="catalytic activity">
    <reaction evidence="13">
        <text>K(+)(in) + H(+)(in) = K(+)(out) + H(+)(out)</text>
        <dbReference type="Rhea" id="RHEA:28490"/>
        <dbReference type="ChEBI" id="CHEBI:15378"/>
        <dbReference type="ChEBI" id="CHEBI:29103"/>
    </reaction>
</comment>
<keyword evidence="3 13" id="KW-0813">Transport</keyword>
<feature type="transmembrane region" description="Helical" evidence="13">
    <location>
        <begin position="43"/>
        <end position="65"/>
    </location>
</feature>
<evidence type="ECO:0000256" key="4">
    <source>
        <dbReference type="ARBA" id="ARBA00022475"/>
    </source>
</evidence>
<comment type="similarity">
    <text evidence="2 13">Belongs to the HAK/KUP transporter (TC 2.A.72) family.</text>
</comment>
<feature type="transmembrane region" description="Helical" evidence="13">
    <location>
        <begin position="173"/>
        <end position="191"/>
    </location>
</feature>
<evidence type="ECO:0000313" key="17">
    <source>
        <dbReference type="EMBL" id="NIK88287.1"/>
    </source>
</evidence>
<evidence type="ECO:0000256" key="6">
    <source>
        <dbReference type="ARBA" id="ARBA00022538"/>
    </source>
</evidence>
<feature type="transmembrane region" description="Helical" evidence="13">
    <location>
        <begin position="134"/>
        <end position="153"/>
    </location>
</feature>
<keyword evidence="12 13" id="KW-0472">Membrane</keyword>
<dbReference type="InterPro" id="IPR003855">
    <property type="entry name" value="K+_transporter"/>
</dbReference>
<evidence type="ECO:0000259" key="16">
    <source>
        <dbReference type="Pfam" id="PF22776"/>
    </source>
</evidence>
<dbReference type="RefSeq" id="WP_208414300.1">
    <property type="nucleotide sequence ID" value="NZ_BAAADC010000001.1"/>
</dbReference>
<organism evidence="17 18">
    <name type="scientific">Rhizomicrobium palustre</name>
    <dbReference type="NCBI Taxonomy" id="189966"/>
    <lineage>
        <taxon>Bacteria</taxon>
        <taxon>Pseudomonadati</taxon>
        <taxon>Pseudomonadota</taxon>
        <taxon>Alphaproteobacteria</taxon>
        <taxon>Micropepsales</taxon>
        <taxon>Micropepsaceae</taxon>
        <taxon>Rhizomicrobium</taxon>
    </lineage>
</organism>
<feature type="transmembrane region" description="Helical" evidence="13">
    <location>
        <begin position="458"/>
        <end position="477"/>
    </location>
</feature>
<dbReference type="AlphaFoldDB" id="A0A846MZC1"/>
<accession>A0A846MZC1</accession>
<sequence length="655" mass="71109">MSTSLPPDQPNPEKALPDDPLEGAAALGGHHAPEAQTFRRKAFLTLAALGVVFGDIGTSPLYALHQSALAAQQHAPLDQAIYGVVSLIFWSLLIVVTFKYVTLIMRADNDGEGGELALASLAHRIQGLDRRLKVAIGIGAILGLSLFFGDGMLTPAITVLSAVEGLSATNHHFEALVVPLSLVILLGLFALQSRGTAQVGKVFGPVMVLWFLVMGVMGAVSISKTPEILAALSPHYGLLLFVDEPWTAFVSLGSIVLAVTGCETLYADMGHFGKGPIRAAWLFFVLPALFLEYFGQGAALLRDPHSLANPFYAVAPHWAQLPLVALATIAASIASQAVISGVFSITRQAVQLGMLPRMEIRHTSATDYGQIYVPRMNAVLCVGVVLIVLIFKSSNSLGAAYGIAVTGEMFISTMLVGLVAVRTWKWNRWMAIPVFGLLGLIDLFFLSSNALKITEGGWLPLFIAACVYTLMGTWRMGRRNQLERIRNESMPMALFLERADKSPVRVAGTAVFLTARADVVPGALLHNLKHNKVLHERVLITQVVVDDTPFVAPQKRLTVEKLGKGFYTVMIHHGFFEVPDVPKTLQEARGWGLAIDPETTTFFVGRELLVPSENPTLGRWRTWLYIQLASNALSPARFYRLPPNRVVELGAQVTI</sequence>
<feature type="transmembrane region" description="Helical" evidence="13">
    <location>
        <begin position="80"/>
        <end position="101"/>
    </location>
</feature>
<evidence type="ECO:0000256" key="12">
    <source>
        <dbReference type="ARBA" id="ARBA00023136"/>
    </source>
</evidence>
<name>A0A846MZC1_9PROT</name>
<dbReference type="GO" id="GO:0005886">
    <property type="term" value="C:plasma membrane"/>
    <property type="evidence" value="ECO:0007669"/>
    <property type="project" value="UniProtKB-SubCell"/>
</dbReference>
<gene>
    <name evidence="13" type="primary">kup</name>
    <name evidence="17" type="ORF">FHS83_001605</name>
</gene>
<dbReference type="PANTHER" id="PTHR30540:SF79">
    <property type="entry name" value="LOW AFFINITY POTASSIUM TRANSPORT SYSTEM PROTEIN KUP"/>
    <property type="match status" value="1"/>
</dbReference>
<dbReference type="HAMAP" id="MF_01522">
    <property type="entry name" value="Kup"/>
    <property type="match status" value="1"/>
</dbReference>
<dbReference type="Pfam" id="PF02705">
    <property type="entry name" value="K_trans"/>
    <property type="match status" value="1"/>
</dbReference>
<keyword evidence="7 13" id="KW-0812">Transmembrane</keyword>
<proteinExistence type="inferred from homology"/>
<comment type="caution">
    <text evidence="17">The sequence shown here is derived from an EMBL/GenBank/DDBJ whole genome shotgun (WGS) entry which is preliminary data.</text>
</comment>
<evidence type="ECO:0000256" key="9">
    <source>
        <dbReference type="ARBA" id="ARBA00022958"/>
    </source>
</evidence>
<evidence type="ECO:0000256" key="10">
    <source>
        <dbReference type="ARBA" id="ARBA00022989"/>
    </source>
</evidence>
<evidence type="ECO:0000256" key="13">
    <source>
        <dbReference type="HAMAP-Rule" id="MF_01522"/>
    </source>
</evidence>
<feature type="transmembrane region" description="Helical" evidence="13">
    <location>
        <begin position="203"/>
        <end position="222"/>
    </location>
</feature>
<keyword evidence="4 13" id="KW-1003">Cell membrane</keyword>
<dbReference type="EMBL" id="JAASRM010000001">
    <property type="protein sequence ID" value="NIK88287.1"/>
    <property type="molecule type" value="Genomic_DNA"/>
</dbReference>
<keyword evidence="11 13" id="KW-0406">Ion transport</keyword>
<feature type="transmembrane region" description="Helical" evidence="13">
    <location>
        <begin position="279"/>
        <end position="301"/>
    </location>
</feature>
<evidence type="ECO:0000256" key="1">
    <source>
        <dbReference type="ARBA" id="ARBA00004141"/>
    </source>
</evidence>
<dbReference type="Pfam" id="PF22776">
    <property type="entry name" value="K_trans_C"/>
    <property type="match status" value="1"/>
</dbReference>
<keyword evidence="18" id="KW-1185">Reference proteome</keyword>
<dbReference type="Proteomes" id="UP000570514">
    <property type="component" value="Unassembled WGS sequence"/>
</dbReference>
<evidence type="ECO:0000259" key="15">
    <source>
        <dbReference type="Pfam" id="PF02705"/>
    </source>
</evidence>
<protein>
    <recommendedName>
        <fullName evidence="13">Probable potassium transport system protein Kup</fullName>
    </recommendedName>
</protein>
<evidence type="ECO:0000256" key="2">
    <source>
        <dbReference type="ARBA" id="ARBA00007019"/>
    </source>
</evidence>
<evidence type="ECO:0000313" key="18">
    <source>
        <dbReference type="Proteomes" id="UP000570514"/>
    </source>
</evidence>
<dbReference type="InterPro" id="IPR053952">
    <property type="entry name" value="K_trans_C"/>
</dbReference>
<comment type="subcellular location">
    <subcellularLocation>
        <location evidence="13">Cell membrane</location>
        <topology evidence="13">Multi-pass membrane protein</topology>
    </subcellularLocation>
    <subcellularLocation>
        <location evidence="1">Membrane</location>
        <topology evidence="1">Multi-pass membrane protein</topology>
    </subcellularLocation>
</comment>
<keyword evidence="9 13" id="KW-0630">Potassium</keyword>
<feature type="transmembrane region" description="Helical" evidence="13">
    <location>
        <begin position="428"/>
        <end position="446"/>
    </location>
</feature>
<reference evidence="17 18" key="1">
    <citation type="submission" date="2020-03" db="EMBL/GenBank/DDBJ databases">
        <title>Genomic Encyclopedia of Type Strains, Phase IV (KMG-IV): sequencing the most valuable type-strain genomes for metagenomic binning, comparative biology and taxonomic classification.</title>
        <authorList>
            <person name="Goeker M."/>
        </authorList>
    </citation>
    <scope>NUCLEOTIDE SEQUENCE [LARGE SCALE GENOMIC DNA]</scope>
    <source>
        <strain evidence="17 18">DSM 19867</strain>
    </source>
</reference>
<feature type="transmembrane region" description="Helical" evidence="13">
    <location>
        <begin position="246"/>
        <end position="267"/>
    </location>
</feature>
<evidence type="ECO:0000256" key="7">
    <source>
        <dbReference type="ARBA" id="ARBA00022692"/>
    </source>
</evidence>
<feature type="transmembrane region" description="Helical" evidence="13">
    <location>
        <begin position="321"/>
        <end position="350"/>
    </location>
</feature>
<keyword evidence="10 13" id="KW-1133">Transmembrane helix</keyword>
<keyword evidence="5" id="KW-0997">Cell inner membrane</keyword>
<dbReference type="InterPro" id="IPR053951">
    <property type="entry name" value="K_trans_N"/>
</dbReference>
<feature type="transmembrane region" description="Helical" evidence="13">
    <location>
        <begin position="397"/>
        <end position="421"/>
    </location>
</feature>
<keyword evidence="6 13" id="KW-0633">Potassium transport</keyword>
<feature type="domain" description="K+ potassium transporter C-terminal" evidence="16">
    <location>
        <begin position="508"/>
        <end position="655"/>
    </location>
</feature>
<evidence type="ECO:0000256" key="5">
    <source>
        <dbReference type="ARBA" id="ARBA00022519"/>
    </source>
</evidence>
<feature type="domain" description="K+ potassium transporter integral membrane" evidence="15">
    <location>
        <begin position="44"/>
        <end position="497"/>
    </location>
</feature>
<keyword evidence="8 13" id="KW-0769">Symport</keyword>
<evidence type="ECO:0000256" key="3">
    <source>
        <dbReference type="ARBA" id="ARBA00022448"/>
    </source>
</evidence>